<keyword evidence="4 8" id="KW-0249">Electron transport</keyword>
<evidence type="ECO:0000256" key="6">
    <source>
        <dbReference type="ARBA" id="ARBA00023014"/>
    </source>
</evidence>
<keyword evidence="7" id="KW-0003">3Fe-4S</keyword>
<keyword evidence="2 8" id="KW-0813">Transport</keyword>
<evidence type="ECO:0000259" key="9">
    <source>
        <dbReference type="PROSITE" id="PS51379"/>
    </source>
</evidence>
<dbReference type="SUPFAM" id="SSF54862">
    <property type="entry name" value="4Fe-4S ferredoxins"/>
    <property type="match status" value="1"/>
</dbReference>
<evidence type="ECO:0000256" key="5">
    <source>
        <dbReference type="ARBA" id="ARBA00023004"/>
    </source>
</evidence>
<reference evidence="10" key="1">
    <citation type="submission" date="2022-10" db="EMBL/GenBank/DDBJ databases">
        <title>The complete genomes of actinobacterial strains from the NBC collection.</title>
        <authorList>
            <person name="Joergensen T.S."/>
            <person name="Alvarez Arevalo M."/>
            <person name="Sterndorff E.B."/>
            <person name="Faurdal D."/>
            <person name="Vuksanovic O."/>
            <person name="Mourched A.-S."/>
            <person name="Charusanti P."/>
            <person name="Shaw S."/>
            <person name="Blin K."/>
            <person name="Weber T."/>
        </authorList>
    </citation>
    <scope>NUCLEOTIDE SEQUENCE</scope>
    <source>
        <strain evidence="10">NBC_00254</strain>
    </source>
</reference>
<dbReference type="Pfam" id="PF13370">
    <property type="entry name" value="Fer4_13"/>
    <property type="match status" value="1"/>
</dbReference>
<dbReference type="InterPro" id="IPR051269">
    <property type="entry name" value="Fe-S_cluster_ET"/>
</dbReference>
<evidence type="ECO:0000256" key="1">
    <source>
        <dbReference type="ARBA" id="ARBA00001927"/>
    </source>
</evidence>
<evidence type="ECO:0000256" key="4">
    <source>
        <dbReference type="ARBA" id="ARBA00022982"/>
    </source>
</evidence>
<dbReference type="EMBL" id="CP108085">
    <property type="protein sequence ID" value="WUP77845.1"/>
    <property type="molecule type" value="Genomic_DNA"/>
</dbReference>
<name>A0ABZ1SXS7_9ACTN</name>
<keyword evidence="3 8" id="KW-0479">Metal-binding</keyword>
<comment type="cofactor">
    <cofactor evidence="1">
        <name>[3Fe-4S] cluster</name>
        <dbReference type="ChEBI" id="CHEBI:21137"/>
    </cofactor>
</comment>
<dbReference type="Gene3D" id="3.30.70.20">
    <property type="match status" value="1"/>
</dbReference>
<keyword evidence="11" id="KW-1185">Reference proteome</keyword>
<evidence type="ECO:0000313" key="10">
    <source>
        <dbReference type="EMBL" id="WUP77845.1"/>
    </source>
</evidence>
<dbReference type="InterPro" id="IPR001080">
    <property type="entry name" value="3Fe4S_ferredoxin"/>
</dbReference>
<dbReference type="PANTHER" id="PTHR36923:SF3">
    <property type="entry name" value="FERREDOXIN"/>
    <property type="match status" value="1"/>
</dbReference>
<sequence>MRVSVDTSRCCGAGTCVLIAPGVFDQTDDEGTVVLMDPCPPRKLWNDVREAAVACPRSAIDVDDE</sequence>
<keyword evidence="5 8" id="KW-0408">Iron</keyword>
<evidence type="ECO:0000256" key="3">
    <source>
        <dbReference type="ARBA" id="ARBA00022723"/>
    </source>
</evidence>
<proteinExistence type="predicted"/>
<gene>
    <name evidence="10" type="ORF">OG913_12835</name>
</gene>
<dbReference type="Proteomes" id="UP001432011">
    <property type="component" value="Chromosome"/>
</dbReference>
<keyword evidence="6 8" id="KW-0411">Iron-sulfur</keyword>
<dbReference type="PROSITE" id="PS51379">
    <property type="entry name" value="4FE4S_FER_2"/>
    <property type="match status" value="1"/>
</dbReference>
<evidence type="ECO:0000256" key="8">
    <source>
        <dbReference type="RuleBase" id="RU368020"/>
    </source>
</evidence>
<evidence type="ECO:0000256" key="7">
    <source>
        <dbReference type="ARBA" id="ARBA00023291"/>
    </source>
</evidence>
<dbReference type="RefSeq" id="WP_142648897.1">
    <property type="nucleotide sequence ID" value="NZ_CP108085.1"/>
</dbReference>
<dbReference type="InterPro" id="IPR017896">
    <property type="entry name" value="4Fe4S_Fe-S-bd"/>
</dbReference>
<dbReference type="PANTHER" id="PTHR36923">
    <property type="entry name" value="FERREDOXIN"/>
    <property type="match status" value="1"/>
</dbReference>
<protein>
    <recommendedName>
        <fullName evidence="8">Ferredoxin</fullName>
    </recommendedName>
</protein>
<organism evidence="10 11">
    <name type="scientific">Microbispora hainanensis</name>
    <dbReference type="NCBI Taxonomy" id="568844"/>
    <lineage>
        <taxon>Bacteria</taxon>
        <taxon>Bacillati</taxon>
        <taxon>Actinomycetota</taxon>
        <taxon>Actinomycetes</taxon>
        <taxon>Streptosporangiales</taxon>
        <taxon>Streptosporangiaceae</taxon>
        <taxon>Microbispora</taxon>
    </lineage>
</organism>
<evidence type="ECO:0000256" key="2">
    <source>
        <dbReference type="ARBA" id="ARBA00022448"/>
    </source>
</evidence>
<dbReference type="PRINTS" id="PR00352">
    <property type="entry name" value="3FE4SFRDOXIN"/>
</dbReference>
<evidence type="ECO:0000313" key="11">
    <source>
        <dbReference type="Proteomes" id="UP001432011"/>
    </source>
</evidence>
<feature type="domain" description="4Fe-4S ferredoxin-type" evidence="9">
    <location>
        <begin position="1"/>
        <end position="29"/>
    </location>
</feature>
<accession>A0ABZ1SXS7</accession>
<comment type="function">
    <text evidence="8">Ferredoxins are iron-sulfur proteins that transfer electrons in a wide variety of metabolic reactions.</text>
</comment>